<dbReference type="AlphaFoldDB" id="A0A532URI5"/>
<keyword evidence="7 11" id="KW-0067">ATP-binding</keyword>
<evidence type="ECO:0000313" key="13">
    <source>
        <dbReference type="EMBL" id="TKJ37560.1"/>
    </source>
</evidence>
<dbReference type="InterPro" id="IPR018163">
    <property type="entry name" value="Thr/Ala-tRNA-synth_IIc_edit"/>
</dbReference>
<keyword evidence="4 11" id="KW-0479">Metal-binding</keyword>
<evidence type="ECO:0000256" key="2">
    <source>
        <dbReference type="ARBA" id="ARBA00022555"/>
    </source>
</evidence>
<dbReference type="SUPFAM" id="SSF50447">
    <property type="entry name" value="Translation proteins"/>
    <property type="match status" value="1"/>
</dbReference>
<comment type="domain">
    <text evidence="11">Consists of three domains; the N-terminal catalytic domain, the editing domain and the C-terminal C-Ala domain. The editing domain removes incorrectly charged amino acids, while the C-Ala domain, along with tRNA(Ala), serves as a bridge to cooperatively bring together the editing and aminoacylation centers thus stimulating deacylation of misacylated tRNAs.</text>
</comment>
<dbReference type="Gene3D" id="6.10.250.550">
    <property type="match status" value="1"/>
</dbReference>
<dbReference type="CDD" id="cd00673">
    <property type="entry name" value="AlaRS_core"/>
    <property type="match status" value="1"/>
</dbReference>
<evidence type="ECO:0000256" key="6">
    <source>
        <dbReference type="ARBA" id="ARBA00022833"/>
    </source>
</evidence>
<dbReference type="InterPro" id="IPR018164">
    <property type="entry name" value="Ala-tRNA-synth_IIc_N"/>
</dbReference>
<dbReference type="SUPFAM" id="SSF55681">
    <property type="entry name" value="Class II aaRS and biotin synthetases"/>
    <property type="match status" value="1"/>
</dbReference>
<dbReference type="EC" id="6.1.1.7" evidence="11"/>
<evidence type="ECO:0000256" key="5">
    <source>
        <dbReference type="ARBA" id="ARBA00022741"/>
    </source>
</evidence>
<dbReference type="InterPro" id="IPR023033">
    <property type="entry name" value="Ala_tRNA_ligase_euk/bac"/>
</dbReference>
<organism evidence="13 14">
    <name type="scientific">candidate division LCP-89 bacterium B3_LCP</name>
    <dbReference type="NCBI Taxonomy" id="2012998"/>
    <lineage>
        <taxon>Bacteria</taxon>
        <taxon>Pseudomonadati</taxon>
        <taxon>Bacteria division LCP-89</taxon>
    </lineage>
</organism>
<dbReference type="FunFam" id="3.30.54.20:FF:000001">
    <property type="entry name" value="Alanine--tRNA ligase"/>
    <property type="match status" value="1"/>
</dbReference>
<dbReference type="GO" id="GO:0006419">
    <property type="term" value="P:alanyl-tRNA aminoacylation"/>
    <property type="evidence" value="ECO:0007669"/>
    <property type="project" value="UniProtKB-UniRule"/>
</dbReference>
<dbReference type="Pfam" id="PF07973">
    <property type="entry name" value="tRNA_SAD"/>
    <property type="match status" value="1"/>
</dbReference>
<feature type="domain" description="Alanyl-transfer RNA synthetases family profile" evidence="12">
    <location>
        <begin position="10"/>
        <end position="725"/>
    </location>
</feature>
<dbReference type="PROSITE" id="PS50860">
    <property type="entry name" value="AA_TRNA_LIGASE_II_ALA"/>
    <property type="match status" value="1"/>
</dbReference>
<dbReference type="Gene3D" id="3.30.930.10">
    <property type="entry name" value="Bira Bifunctional Protein, Domain 2"/>
    <property type="match status" value="1"/>
</dbReference>
<dbReference type="Gene3D" id="2.40.30.130">
    <property type="match status" value="1"/>
</dbReference>
<dbReference type="InterPro" id="IPR003156">
    <property type="entry name" value="DHHA1_dom"/>
</dbReference>
<reference evidence="13 14" key="1">
    <citation type="submission" date="2017-06" db="EMBL/GenBank/DDBJ databases">
        <title>Novel microbial phyla capable of carbon fixation and sulfur reduction in deep-sea sediments.</title>
        <authorList>
            <person name="Huang J."/>
            <person name="Baker B."/>
            <person name="Wang Y."/>
        </authorList>
    </citation>
    <scope>NUCLEOTIDE SEQUENCE [LARGE SCALE GENOMIC DNA]</scope>
    <source>
        <strain evidence="13">B3_LCP</strain>
    </source>
</reference>
<dbReference type="Proteomes" id="UP000319619">
    <property type="component" value="Unassembled WGS sequence"/>
</dbReference>
<dbReference type="GO" id="GO:0000049">
    <property type="term" value="F:tRNA binding"/>
    <property type="evidence" value="ECO:0007669"/>
    <property type="project" value="UniProtKB-KW"/>
</dbReference>
<dbReference type="Gene3D" id="3.30.54.20">
    <property type="match status" value="1"/>
</dbReference>
<dbReference type="Gene3D" id="3.10.310.40">
    <property type="match status" value="1"/>
</dbReference>
<comment type="subcellular location">
    <subcellularLocation>
        <location evidence="11">Cytoplasm</location>
    </subcellularLocation>
</comment>
<evidence type="ECO:0000313" key="14">
    <source>
        <dbReference type="Proteomes" id="UP000319619"/>
    </source>
</evidence>
<comment type="catalytic activity">
    <reaction evidence="11">
        <text>tRNA(Ala) + L-alanine + ATP = L-alanyl-tRNA(Ala) + AMP + diphosphate</text>
        <dbReference type="Rhea" id="RHEA:12540"/>
        <dbReference type="Rhea" id="RHEA-COMP:9657"/>
        <dbReference type="Rhea" id="RHEA-COMP:9923"/>
        <dbReference type="ChEBI" id="CHEBI:30616"/>
        <dbReference type="ChEBI" id="CHEBI:33019"/>
        <dbReference type="ChEBI" id="CHEBI:57972"/>
        <dbReference type="ChEBI" id="CHEBI:78442"/>
        <dbReference type="ChEBI" id="CHEBI:78497"/>
        <dbReference type="ChEBI" id="CHEBI:456215"/>
        <dbReference type="EC" id="6.1.1.7"/>
    </reaction>
</comment>
<feature type="binding site" evidence="11">
    <location>
        <position position="686"/>
    </location>
    <ligand>
        <name>Zn(2+)</name>
        <dbReference type="ChEBI" id="CHEBI:29105"/>
    </ligand>
</feature>
<evidence type="ECO:0000256" key="4">
    <source>
        <dbReference type="ARBA" id="ARBA00022723"/>
    </source>
</evidence>
<comment type="function">
    <text evidence="11">Catalyzes the attachment of alanine to tRNA(Ala) in a two-step reaction: alanine is first activated by ATP to form Ala-AMP and then transferred to the acceptor end of tRNA(Ala). Also edits incorrectly charged Ser-tRNA(Ala) and Gly-tRNA(Ala) via its editing domain.</text>
</comment>
<dbReference type="EMBL" id="NJBN01000012">
    <property type="protein sequence ID" value="TKJ37560.1"/>
    <property type="molecule type" value="Genomic_DNA"/>
</dbReference>
<keyword evidence="10 11" id="KW-0030">Aminoacyl-tRNA synthetase</keyword>
<gene>
    <name evidence="11" type="primary">alaS</name>
    <name evidence="13" type="ORF">CEE37_13670</name>
</gene>
<dbReference type="NCBIfam" id="TIGR00344">
    <property type="entry name" value="alaS"/>
    <property type="match status" value="1"/>
</dbReference>
<dbReference type="GO" id="GO:0005737">
    <property type="term" value="C:cytoplasm"/>
    <property type="evidence" value="ECO:0007669"/>
    <property type="project" value="UniProtKB-SubCell"/>
</dbReference>
<evidence type="ECO:0000256" key="3">
    <source>
        <dbReference type="ARBA" id="ARBA00022598"/>
    </source>
</evidence>
<dbReference type="Pfam" id="PF02272">
    <property type="entry name" value="DHHA1"/>
    <property type="match status" value="1"/>
</dbReference>
<proteinExistence type="inferred from homology"/>
<comment type="similarity">
    <text evidence="1 11">Belongs to the class-II aminoacyl-tRNA synthetase family.</text>
</comment>
<keyword evidence="9 11" id="KW-0648">Protein biosynthesis</keyword>
<keyword evidence="2 11" id="KW-0820">tRNA-binding</keyword>
<protein>
    <recommendedName>
        <fullName evidence="11">Alanine--tRNA ligase</fullName>
        <ecNumber evidence="11">6.1.1.7</ecNumber>
    </recommendedName>
    <alternativeName>
        <fullName evidence="11">Alanyl-tRNA synthetase</fullName>
        <shortName evidence="11">AlaRS</shortName>
    </alternativeName>
</protein>
<dbReference type="GO" id="GO:0002161">
    <property type="term" value="F:aminoacyl-tRNA deacylase activity"/>
    <property type="evidence" value="ECO:0007669"/>
    <property type="project" value="TreeGrafter"/>
</dbReference>
<keyword evidence="6 11" id="KW-0862">Zinc</keyword>
<evidence type="ECO:0000256" key="9">
    <source>
        <dbReference type="ARBA" id="ARBA00022917"/>
    </source>
</evidence>
<dbReference type="GO" id="GO:0005524">
    <property type="term" value="F:ATP binding"/>
    <property type="evidence" value="ECO:0007669"/>
    <property type="project" value="UniProtKB-UniRule"/>
</dbReference>
<comment type="caution">
    <text evidence="13">The sequence shown here is derived from an EMBL/GenBank/DDBJ whole genome shotgun (WGS) entry which is preliminary data.</text>
</comment>
<dbReference type="InterPro" id="IPR018162">
    <property type="entry name" value="Ala-tRNA-ligase_IIc_anticod-bd"/>
</dbReference>
<feature type="binding site" evidence="11">
    <location>
        <position position="682"/>
    </location>
    <ligand>
        <name>Zn(2+)</name>
        <dbReference type="ChEBI" id="CHEBI:29105"/>
    </ligand>
</feature>
<feature type="binding site" evidence="11">
    <location>
        <position position="584"/>
    </location>
    <ligand>
        <name>Zn(2+)</name>
        <dbReference type="ChEBI" id="CHEBI:29105"/>
    </ligand>
</feature>
<dbReference type="Gene3D" id="3.30.980.10">
    <property type="entry name" value="Threonyl-trna Synthetase, Chain A, domain 2"/>
    <property type="match status" value="1"/>
</dbReference>
<evidence type="ECO:0000256" key="11">
    <source>
        <dbReference type="HAMAP-Rule" id="MF_00036"/>
    </source>
</evidence>
<evidence type="ECO:0000256" key="10">
    <source>
        <dbReference type="ARBA" id="ARBA00023146"/>
    </source>
</evidence>
<dbReference type="GO" id="GO:0008270">
    <property type="term" value="F:zinc ion binding"/>
    <property type="evidence" value="ECO:0007669"/>
    <property type="project" value="UniProtKB-UniRule"/>
</dbReference>
<dbReference type="InterPro" id="IPR009000">
    <property type="entry name" value="Transl_B-barrel_sf"/>
</dbReference>
<keyword evidence="8 11" id="KW-0694">RNA-binding</keyword>
<evidence type="ECO:0000256" key="1">
    <source>
        <dbReference type="ARBA" id="ARBA00008226"/>
    </source>
</evidence>
<dbReference type="SUPFAM" id="SSF101353">
    <property type="entry name" value="Putative anticodon-binding domain of alanyl-tRNA synthetase (AlaRS)"/>
    <property type="match status" value="1"/>
</dbReference>
<dbReference type="FunFam" id="3.30.980.10:FF:000004">
    <property type="entry name" value="Alanine--tRNA ligase, cytoplasmic"/>
    <property type="match status" value="1"/>
</dbReference>
<dbReference type="FunFam" id="3.10.310.40:FF:000001">
    <property type="entry name" value="Alanine--tRNA ligase"/>
    <property type="match status" value="1"/>
</dbReference>
<sequence length="894" mass="99246">MTPKPKIPFLPSSEVRRQFISFFEKRGHTFVPSSSVVPLKDPTLLFANAGMNQFKDIFLGQGTRSYSRAVNTQKCIRVSGKHNDLEEVGRGKIHHTFFEMLGNWSFGDYYKQEAISWAWELITGVWKLPKDKLFATVYLDDDEADKIWRSETDVKSDHISRHDKDNFWEMGEAGPCGPCSEIHIDLGPGTCPIEGIAGHKCEVNAPGCGRFVELWNLVFIQYNRDEKGELHDLPAKHVDTGAGLERLCTVLQGVKSNYETDLFRPIIDRIEELTGSPYDTGDAGVGHRVVADHLRSLSFAIADGARPSNEGRGYVLRRILRRAARFGRSLGLHRAFIHELVEDLAEIMGDAFPEIPERSEHISGVIRGEEESFGRTLDRGIDRFAELVDKIKRDGEMIIPGSEAFKLYDTFGFPLDLTELMAREQGMTVDVAAFQKAMSNQKERSRASGKFAGIDEKLSTAEIMRLTDDCSSEFAGYTELVVEDAKITGYQQDGDRINLVLSKTPFYAEAGGQVGDTGQIFSDRWEMEVEDTQVMGDDILHTGKITAGLRVFEEEAKAHFTEPVTAVVDQNRRLRIARNHTATHLMHAALRKVLGKHVNQSGSLVHPDYLRFDFTHFEKPSEADLDKVEEIVNEKISQALPLRWEYTSFEDAKNRGAMALFGEKYGEEVRLVTVDDFSAELCGGTHVNSTEALLAFRIASESAAAAGIRRIEAWTGDRALHAMLDNKHLLRSLQDVLSARGSNVLTKVEKLVEEHHDLMKQVERLKKTSASDETEELIDNAQDVEGVKLVTAQYDDRSMDDLKKLGDVLREKNANLVAVLGSSLDSRASIVVVVSDDLITSKKLSAGKLVKEIGSIAGGGGGGRDHLGTAGAKSAEKLPDAIDKAGEILAKVLK</sequence>
<keyword evidence="5 11" id="KW-0547">Nucleotide-binding</keyword>
<dbReference type="InterPro" id="IPR012947">
    <property type="entry name" value="tRNA_SAD"/>
</dbReference>
<comment type="cofactor">
    <cofactor evidence="11">
        <name>Zn(2+)</name>
        <dbReference type="ChEBI" id="CHEBI:29105"/>
    </cofactor>
    <text evidence="11">Binds 1 zinc ion per subunit.</text>
</comment>
<dbReference type="GO" id="GO:0004813">
    <property type="term" value="F:alanine-tRNA ligase activity"/>
    <property type="evidence" value="ECO:0007669"/>
    <property type="project" value="UniProtKB-UniRule"/>
</dbReference>
<dbReference type="SUPFAM" id="SSF55186">
    <property type="entry name" value="ThrRS/AlaRS common domain"/>
    <property type="match status" value="1"/>
</dbReference>
<dbReference type="PRINTS" id="PR00980">
    <property type="entry name" value="TRNASYNTHALA"/>
</dbReference>
<dbReference type="SMART" id="SM00863">
    <property type="entry name" value="tRNA_SAD"/>
    <property type="match status" value="1"/>
</dbReference>
<accession>A0A532URI5</accession>
<keyword evidence="3 11" id="KW-0436">Ligase</keyword>
<keyword evidence="11" id="KW-0963">Cytoplasm</keyword>
<dbReference type="FunFam" id="3.30.930.10:FF:000004">
    <property type="entry name" value="Alanine--tRNA ligase"/>
    <property type="match status" value="1"/>
</dbReference>
<name>A0A532URI5_UNCL8</name>
<feature type="binding site" evidence="11">
    <location>
        <position position="580"/>
    </location>
    <ligand>
        <name>Zn(2+)</name>
        <dbReference type="ChEBI" id="CHEBI:29105"/>
    </ligand>
</feature>
<dbReference type="InterPro" id="IPR002318">
    <property type="entry name" value="Ala-tRNA-lgiase_IIc"/>
</dbReference>
<dbReference type="HAMAP" id="MF_00036_B">
    <property type="entry name" value="Ala_tRNA_synth_B"/>
    <property type="match status" value="1"/>
</dbReference>
<dbReference type="InterPro" id="IPR045864">
    <property type="entry name" value="aa-tRNA-synth_II/BPL/LPL"/>
</dbReference>
<dbReference type="InterPro" id="IPR050058">
    <property type="entry name" value="Ala-tRNA_ligase"/>
</dbReference>
<dbReference type="PANTHER" id="PTHR11777:SF9">
    <property type="entry name" value="ALANINE--TRNA LIGASE, CYTOPLASMIC"/>
    <property type="match status" value="1"/>
</dbReference>
<evidence type="ECO:0000256" key="7">
    <source>
        <dbReference type="ARBA" id="ARBA00022840"/>
    </source>
</evidence>
<evidence type="ECO:0000256" key="8">
    <source>
        <dbReference type="ARBA" id="ARBA00022884"/>
    </source>
</evidence>
<dbReference type="PANTHER" id="PTHR11777">
    <property type="entry name" value="ALANYL-TRNA SYNTHETASE"/>
    <property type="match status" value="1"/>
</dbReference>
<dbReference type="InterPro" id="IPR018165">
    <property type="entry name" value="Ala-tRNA-synth_IIc_core"/>
</dbReference>
<evidence type="ECO:0000259" key="12">
    <source>
        <dbReference type="PROSITE" id="PS50860"/>
    </source>
</evidence>
<dbReference type="Pfam" id="PF01411">
    <property type="entry name" value="tRNA-synt_2c"/>
    <property type="match status" value="1"/>
</dbReference>